<dbReference type="Proteomes" id="UP000746690">
    <property type="component" value="Unassembled WGS sequence"/>
</dbReference>
<keyword evidence="1 5" id="KW-0489">Methyltransferase</keyword>
<dbReference type="HAMAP" id="MF_02126">
    <property type="entry name" value="RF_methyltr_PrmC"/>
    <property type="match status" value="1"/>
</dbReference>
<evidence type="ECO:0000259" key="6">
    <source>
        <dbReference type="Pfam" id="PF05175"/>
    </source>
</evidence>
<comment type="caution">
    <text evidence="5">Lacks conserved residue(s) required for the propagation of feature annotation.</text>
</comment>
<dbReference type="NCBIfam" id="TIGR00536">
    <property type="entry name" value="hemK_fam"/>
    <property type="match status" value="1"/>
</dbReference>
<keyword evidence="3 5" id="KW-0949">S-adenosyl-L-methionine</keyword>
<dbReference type="InterPro" id="IPR019874">
    <property type="entry name" value="RF_methyltr_PrmC"/>
</dbReference>
<comment type="function">
    <text evidence="5">Methylates the class 1 translation termination release factors RF1/PrfA and RF2/PrfB on the glutamine residue of the universally conserved GGQ motif.</text>
</comment>
<evidence type="ECO:0000313" key="8">
    <source>
        <dbReference type="Proteomes" id="UP000746690"/>
    </source>
</evidence>
<dbReference type="InterPro" id="IPR029063">
    <property type="entry name" value="SAM-dependent_MTases_sf"/>
</dbReference>
<dbReference type="InterPro" id="IPR007848">
    <property type="entry name" value="Small_mtfrase_dom"/>
</dbReference>
<feature type="domain" description="Methyltransferase small" evidence="6">
    <location>
        <begin position="115"/>
        <end position="203"/>
    </location>
</feature>
<comment type="similarity">
    <text evidence="5">Belongs to the protein N5-glutamine methyltransferase family. PrmC subfamily.</text>
</comment>
<evidence type="ECO:0000256" key="2">
    <source>
        <dbReference type="ARBA" id="ARBA00022679"/>
    </source>
</evidence>
<comment type="caution">
    <text evidence="7">The sequence shown here is derived from an EMBL/GenBank/DDBJ whole genome shotgun (WGS) entry which is preliminary data.</text>
</comment>
<dbReference type="SUPFAM" id="SSF53335">
    <property type="entry name" value="S-adenosyl-L-methionine-dependent methyltransferases"/>
    <property type="match status" value="1"/>
</dbReference>
<dbReference type="Gene3D" id="1.10.8.10">
    <property type="entry name" value="DNA helicase RuvA subunit, C-terminal domain"/>
    <property type="match status" value="1"/>
</dbReference>
<dbReference type="PANTHER" id="PTHR18895:SF74">
    <property type="entry name" value="MTRF1L RELEASE FACTOR GLUTAMINE METHYLTRANSFERASE"/>
    <property type="match status" value="1"/>
</dbReference>
<accession>A0ABX1S2K9</accession>
<feature type="binding site" evidence="5">
    <location>
        <position position="146"/>
    </location>
    <ligand>
        <name>S-adenosyl-L-methionine</name>
        <dbReference type="ChEBI" id="CHEBI:59789"/>
    </ligand>
</feature>
<reference evidence="7 8" key="1">
    <citation type="submission" date="2020-04" db="EMBL/GenBank/DDBJ databases">
        <title>A Flavivirga sp. nov.</title>
        <authorList>
            <person name="Sun X."/>
        </authorList>
    </citation>
    <scope>NUCLEOTIDE SEQUENCE [LARGE SCALE GENOMIC DNA]</scope>
    <source>
        <strain evidence="7 8">Y03</strain>
    </source>
</reference>
<name>A0ABX1S2K9_9FLAO</name>
<dbReference type="CDD" id="cd02440">
    <property type="entry name" value="AdoMet_MTases"/>
    <property type="match status" value="1"/>
</dbReference>
<feature type="binding site" evidence="5">
    <location>
        <begin position="123"/>
        <end position="127"/>
    </location>
    <ligand>
        <name>S-adenosyl-L-methionine</name>
        <dbReference type="ChEBI" id="CHEBI:59789"/>
    </ligand>
</feature>
<dbReference type="NCBIfam" id="TIGR03534">
    <property type="entry name" value="RF_mod_PrmC"/>
    <property type="match status" value="1"/>
</dbReference>
<keyword evidence="2 5" id="KW-0808">Transferase</keyword>
<protein>
    <recommendedName>
        <fullName evidence="5">Release factor glutamine methyltransferase</fullName>
        <shortName evidence="5">RF MTase</shortName>
        <ecNumber evidence="5">2.1.1.297</ecNumber>
    </recommendedName>
    <alternativeName>
        <fullName evidence="5">N5-glutamine methyltransferase PrmC</fullName>
    </alternativeName>
    <alternativeName>
        <fullName evidence="5">Protein-(glutamine-N5) MTase PrmC</fullName>
    </alternativeName>
    <alternativeName>
        <fullName evidence="5">Protein-glutamine N-methyltransferase PrmC</fullName>
    </alternativeName>
</protein>
<dbReference type="PANTHER" id="PTHR18895">
    <property type="entry name" value="HEMK METHYLTRANSFERASE"/>
    <property type="match status" value="1"/>
</dbReference>
<dbReference type="InterPro" id="IPR004556">
    <property type="entry name" value="HemK-like"/>
</dbReference>
<evidence type="ECO:0000256" key="3">
    <source>
        <dbReference type="ARBA" id="ARBA00022691"/>
    </source>
</evidence>
<gene>
    <name evidence="5 7" type="primary">prmC</name>
    <name evidence="7" type="ORF">HHX25_18220</name>
</gene>
<evidence type="ECO:0000256" key="1">
    <source>
        <dbReference type="ARBA" id="ARBA00022603"/>
    </source>
</evidence>
<feature type="binding site" evidence="5">
    <location>
        <begin position="194"/>
        <end position="197"/>
    </location>
    <ligand>
        <name>substrate</name>
    </ligand>
</feature>
<dbReference type="InterPro" id="IPR002052">
    <property type="entry name" value="DNA_methylase_N6_adenine_CS"/>
</dbReference>
<dbReference type="Pfam" id="PF05175">
    <property type="entry name" value="MTS"/>
    <property type="match status" value="1"/>
</dbReference>
<evidence type="ECO:0000256" key="4">
    <source>
        <dbReference type="ARBA" id="ARBA00048391"/>
    </source>
</evidence>
<dbReference type="EC" id="2.1.1.297" evidence="5"/>
<sequence>MKLKDIQGLFHKELDVIYGKEETDSFFFILIEAYYETKRIQLALHPDYEIDNPDTILNALQLLKDEQPIQYILGNTEFCGLPFKVNNHVLIPRPETEELVDWILKPLKNEQSTTNRYTILDVGTGSGCIAVSLAKRLPNAKIYALDVSGEALKIAKQNAKLNNVAIEFIEANILNIKTSIADYENLKFDIIVSNPPYIREQEKKFMKPNVIDNEPHLALFVKDENPLQFYEAIIRFALGNLRDEGLLYFEINEYLSKDMIQLLKKNNFNKIVLKQDIFKKDRMIKGEKTNEQYSK</sequence>
<keyword evidence="8" id="KW-1185">Reference proteome</keyword>
<dbReference type="Gene3D" id="3.40.50.150">
    <property type="entry name" value="Vaccinia Virus protein VP39"/>
    <property type="match status" value="1"/>
</dbReference>
<organism evidence="7 8">
    <name type="scientific">Flavivirga algicola</name>
    <dbReference type="NCBI Taxonomy" id="2729136"/>
    <lineage>
        <taxon>Bacteria</taxon>
        <taxon>Pseudomonadati</taxon>
        <taxon>Bacteroidota</taxon>
        <taxon>Flavobacteriia</taxon>
        <taxon>Flavobacteriales</taxon>
        <taxon>Flavobacteriaceae</taxon>
        <taxon>Flavivirga</taxon>
    </lineage>
</organism>
<feature type="binding site" evidence="5">
    <location>
        <position position="194"/>
    </location>
    <ligand>
        <name>S-adenosyl-L-methionine</name>
        <dbReference type="ChEBI" id="CHEBI:59789"/>
    </ligand>
</feature>
<evidence type="ECO:0000313" key="7">
    <source>
        <dbReference type="EMBL" id="NMH89453.1"/>
    </source>
</evidence>
<dbReference type="PROSITE" id="PS00092">
    <property type="entry name" value="N6_MTASE"/>
    <property type="match status" value="1"/>
</dbReference>
<dbReference type="GO" id="GO:0032259">
    <property type="term" value="P:methylation"/>
    <property type="evidence" value="ECO:0007669"/>
    <property type="project" value="UniProtKB-KW"/>
</dbReference>
<comment type="catalytic activity">
    <reaction evidence="4 5">
        <text>L-glutaminyl-[peptide chain release factor] + S-adenosyl-L-methionine = N(5)-methyl-L-glutaminyl-[peptide chain release factor] + S-adenosyl-L-homocysteine + H(+)</text>
        <dbReference type="Rhea" id="RHEA:42896"/>
        <dbReference type="Rhea" id="RHEA-COMP:10271"/>
        <dbReference type="Rhea" id="RHEA-COMP:10272"/>
        <dbReference type="ChEBI" id="CHEBI:15378"/>
        <dbReference type="ChEBI" id="CHEBI:30011"/>
        <dbReference type="ChEBI" id="CHEBI:57856"/>
        <dbReference type="ChEBI" id="CHEBI:59789"/>
        <dbReference type="ChEBI" id="CHEBI:61891"/>
        <dbReference type="EC" id="2.1.1.297"/>
    </reaction>
</comment>
<evidence type="ECO:0000256" key="5">
    <source>
        <dbReference type="HAMAP-Rule" id="MF_02126"/>
    </source>
</evidence>
<dbReference type="GO" id="GO:0102559">
    <property type="term" value="F:peptide chain release factor N(5)-glutamine methyltransferase activity"/>
    <property type="evidence" value="ECO:0007669"/>
    <property type="project" value="UniProtKB-EC"/>
</dbReference>
<dbReference type="EMBL" id="JABBHF010000012">
    <property type="protein sequence ID" value="NMH89453.1"/>
    <property type="molecule type" value="Genomic_DNA"/>
</dbReference>
<proteinExistence type="inferred from homology"/>
<dbReference type="InterPro" id="IPR050320">
    <property type="entry name" value="N5-glutamine_MTase"/>
</dbReference>